<feature type="domain" description="Fe-containing alcohol dehydrogenase-like C-terminal" evidence="4">
    <location>
        <begin position="189"/>
        <end position="359"/>
    </location>
</feature>
<accession>A0A2S6HYT9</accession>
<dbReference type="Gene3D" id="1.20.1090.10">
    <property type="entry name" value="Dehydroquinate synthase-like - alpha domain"/>
    <property type="match status" value="1"/>
</dbReference>
<dbReference type="Pfam" id="PF00465">
    <property type="entry name" value="Fe-ADH"/>
    <property type="match status" value="1"/>
</dbReference>
<sequence>MSRYSQLCPVYFGPGEVNNTGAIAKELGMTHVLLVTEKAIAETGIPERVMDSLLQSGIKVSIYDGVKMDAPDTTVMEGAQLAESIGADAVIGCGGGSSLDTAKGIALYVTNKKNVTIKKMIHFDPANPLILAPALKTIMIPTTSGTGSESTFVAVITDTETHQKCGCIVWANAAIVDPDLTLGLGKTITAYTGMDAFSHCNECLCNVMPNPHSDTLALSSMERIYKWLPVAVDDPNCKEARYNLAIASNFAGIAFQDSQVNVGHAMAHALGARLHIPHGIGCALVTPSVIELVAAARPEIYGKVAEIFELEISSVEELPTKLADAVRSFNRRIGIPSMKDLGFTREQVLSTVTYALGEMMRMGCIVPQDEAVLTDMMAKVYDNYQ</sequence>
<evidence type="ECO:0000313" key="5">
    <source>
        <dbReference type="EMBL" id="PPK83336.1"/>
    </source>
</evidence>
<keyword evidence="6" id="KW-1185">Reference proteome</keyword>
<proteinExistence type="inferred from homology"/>
<evidence type="ECO:0000259" key="4">
    <source>
        <dbReference type="Pfam" id="PF25137"/>
    </source>
</evidence>
<dbReference type="AlphaFoldDB" id="A0A2S6HYT9"/>
<dbReference type="InterPro" id="IPR039697">
    <property type="entry name" value="Alcohol_dehydrogenase_Fe"/>
</dbReference>
<dbReference type="Proteomes" id="UP000237749">
    <property type="component" value="Unassembled WGS sequence"/>
</dbReference>
<comment type="caution">
    <text evidence="5">The sequence shown here is derived from an EMBL/GenBank/DDBJ whole genome shotgun (WGS) entry which is preliminary data.</text>
</comment>
<comment type="similarity">
    <text evidence="1">Belongs to the iron-containing alcohol dehydrogenase family.</text>
</comment>
<dbReference type="EMBL" id="PTJA01000001">
    <property type="protein sequence ID" value="PPK83336.1"/>
    <property type="molecule type" value="Genomic_DNA"/>
</dbReference>
<dbReference type="FunFam" id="3.40.50.1970:FF:000003">
    <property type="entry name" value="Alcohol dehydrogenase, iron-containing"/>
    <property type="match status" value="1"/>
</dbReference>
<dbReference type="Pfam" id="PF25137">
    <property type="entry name" value="ADH_Fe_C"/>
    <property type="match status" value="1"/>
</dbReference>
<dbReference type="PANTHER" id="PTHR11496">
    <property type="entry name" value="ALCOHOL DEHYDROGENASE"/>
    <property type="match status" value="1"/>
</dbReference>
<keyword evidence="2" id="KW-0560">Oxidoreductase</keyword>
<evidence type="ECO:0000256" key="2">
    <source>
        <dbReference type="ARBA" id="ARBA00023002"/>
    </source>
</evidence>
<dbReference type="OrthoDB" id="9801156at2"/>
<dbReference type="GO" id="GO:0004022">
    <property type="term" value="F:alcohol dehydrogenase (NAD+) activity"/>
    <property type="evidence" value="ECO:0007669"/>
    <property type="project" value="UniProtKB-ARBA"/>
</dbReference>
<evidence type="ECO:0000256" key="1">
    <source>
        <dbReference type="ARBA" id="ARBA00007358"/>
    </source>
</evidence>
<dbReference type="Gene3D" id="3.40.50.1970">
    <property type="match status" value="1"/>
</dbReference>
<protein>
    <submittedName>
        <fullName evidence="5">Alcohol dehydrogenase</fullName>
    </submittedName>
</protein>
<dbReference type="InterPro" id="IPR056798">
    <property type="entry name" value="ADH_Fe_C"/>
</dbReference>
<evidence type="ECO:0000313" key="6">
    <source>
        <dbReference type="Proteomes" id="UP000237749"/>
    </source>
</evidence>
<dbReference type="CDD" id="cd14863">
    <property type="entry name" value="Fe-ADH-like"/>
    <property type="match status" value="1"/>
</dbReference>
<feature type="domain" description="Alcohol dehydrogenase iron-type/glycerol dehydrogenase GldA" evidence="3">
    <location>
        <begin position="10"/>
        <end position="178"/>
    </location>
</feature>
<evidence type="ECO:0000259" key="3">
    <source>
        <dbReference type="Pfam" id="PF00465"/>
    </source>
</evidence>
<reference evidence="5 6" key="1">
    <citation type="submission" date="2018-02" db="EMBL/GenBank/DDBJ databases">
        <title>Genomic Encyclopedia of Archaeal and Bacterial Type Strains, Phase II (KMG-II): from individual species to whole genera.</title>
        <authorList>
            <person name="Goeker M."/>
        </authorList>
    </citation>
    <scope>NUCLEOTIDE SEQUENCE [LARGE SCALE GENOMIC DNA]</scope>
    <source>
        <strain evidence="5 6">DSM 3808</strain>
    </source>
</reference>
<gene>
    <name evidence="5" type="ORF">BXY41_101399</name>
</gene>
<dbReference type="GO" id="GO:0046872">
    <property type="term" value="F:metal ion binding"/>
    <property type="evidence" value="ECO:0007669"/>
    <property type="project" value="InterPro"/>
</dbReference>
<dbReference type="RefSeq" id="WP_104434024.1">
    <property type="nucleotide sequence ID" value="NZ_PTJA01000001.1"/>
</dbReference>
<name>A0A2S6HYT9_9FIRM</name>
<dbReference type="SUPFAM" id="SSF56796">
    <property type="entry name" value="Dehydroquinate synthase-like"/>
    <property type="match status" value="1"/>
</dbReference>
<dbReference type="InterPro" id="IPR001670">
    <property type="entry name" value="ADH_Fe/GldA"/>
</dbReference>
<organism evidence="5 6">
    <name type="scientific">Lacrimispora xylanisolvens</name>
    <dbReference type="NCBI Taxonomy" id="384636"/>
    <lineage>
        <taxon>Bacteria</taxon>
        <taxon>Bacillati</taxon>
        <taxon>Bacillota</taxon>
        <taxon>Clostridia</taxon>
        <taxon>Lachnospirales</taxon>
        <taxon>Lachnospiraceae</taxon>
        <taxon>Lacrimispora</taxon>
    </lineage>
</organism>
<dbReference type="PANTHER" id="PTHR11496:SF102">
    <property type="entry name" value="ALCOHOL DEHYDROGENASE 4"/>
    <property type="match status" value="1"/>
</dbReference>